<organism evidence="1 2">
    <name type="scientific">Gigaspora margarita</name>
    <dbReference type="NCBI Taxonomy" id="4874"/>
    <lineage>
        <taxon>Eukaryota</taxon>
        <taxon>Fungi</taxon>
        <taxon>Fungi incertae sedis</taxon>
        <taxon>Mucoromycota</taxon>
        <taxon>Glomeromycotina</taxon>
        <taxon>Glomeromycetes</taxon>
        <taxon>Diversisporales</taxon>
        <taxon>Gigasporaceae</taxon>
        <taxon>Gigaspora</taxon>
    </lineage>
</organism>
<name>A0ABN7VKK3_GIGMA</name>
<dbReference type="Proteomes" id="UP000789901">
    <property type="component" value="Unassembled WGS sequence"/>
</dbReference>
<protein>
    <submittedName>
        <fullName evidence="1">21528_t:CDS:1</fullName>
    </submittedName>
</protein>
<sequence length="154" mass="17888">MNELVIFTDENSQKISETIQYSSKMNELVIFTDENSQKISETIQNPARMNKLKIPTDGSLNTDKLSQNTKKCIKEYPEYFTTEDDTRCYDQPDLKITYANKRKNGLLATNYENEENDKVNTEENTENKKMKQAKLIIWIITNIISPKDHDLVIG</sequence>
<keyword evidence="2" id="KW-1185">Reference proteome</keyword>
<accession>A0ABN7VKK3</accession>
<evidence type="ECO:0000313" key="2">
    <source>
        <dbReference type="Proteomes" id="UP000789901"/>
    </source>
</evidence>
<proteinExistence type="predicted"/>
<reference evidence="1 2" key="1">
    <citation type="submission" date="2021-06" db="EMBL/GenBank/DDBJ databases">
        <authorList>
            <person name="Kallberg Y."/>
            <person name="Tangrot J."/>
            <person name="Rosling A."/>
        </authorList>
    </citation>
    <scope>NUCLEOTIDE SEQUENCE [LARGE SCALE GENOMIC DNA]</scope>
    <source>
        <strain evidence="1 2">120-4 pot B 10/14</strain>
    </source>
</reference>
<evidence type="ECO:0000313" key="1">
    <source>
        <dbReference type="EMBL" id="CAG8781319.1"/>
    </source>
</evidence>
<dbReference type="EMBL" id="CAJVQB010016759">
    <property type="protein sequence ID" value="CAG8781319.1"/>
    <property type="molecule type" value="Genomic_DNA"/>
</dbReference>
<comment type="caution">
    <text evidence="1">The sequence shown here is derived from an EMBL/GenBank/DDBJ whole genome shotgun (WGS) entry which is preliminary data.</text>
</comment>
<gene>
    <name evidence="1" type="ORF">GMARGA_LOCUS19766</name>
</gene>